<feature type="domain" description="Retropepsin-like aspartic endopeptidase" evidence="1">
    <location>
        <begin position="6"/>
        <end position="140"/>
    </location>
</feature>
<dbReference type="SUPFAM" id="SSF50630">
    <property type="entry name" value="Acid proteases"/>
    <property type="match status" value="1"/>
</dbReference>
<sequence>MTKMMIVGWRETLSLPSLGIAKINAKVDTGARTSSLHAFKIEEFQKDNALWVRFWLHPEQHNTDIEQICEAKVVDQRGVKNSGGQERTRYVIQSDLTLGGQTWPIEITLANRDNMAYRMLLGRTAMHGRIMVDPEQSFLIACEESKK</sequence>
<dbReference type="InterPro" id="IPR008503">
    <property type="entry name" value="Asp_endopeptidase"/>
</dbReference>
<comment type="caution">
    <text evidence="2">The sequence shown here is derived from an EMBL/GenBank/DDBJ whole genome shotgun (WGS) entry which is preliminary data.</text>
</comment>
<evidence type="ECO:0000313" key="2">
    <source>
        <dbReference type="EMBL" id="KLU99138.1"/>
    </source>
</evidence>
<accession>A0A0J1GI07</accession>
<organism evidence="2 3">
    <name type="scientific">Photobacterium aphoticum</name>
    <dbReference type="NCBI Taxonomy" id="754436"/>
    <lineage>
        <taxon>Bacteria</taxon>
        <taxon>Pseudomonadati</taxon>
        <taxon>Pseudomonadota</taxon>
        <taxon>Gammaproteobacteria</taxon>
        <taxon>Vibrionales</taxon>
        <taxon>Vibrionaceae</taxon>
        <taxon>Photobacterium</taxon>
    </lineage>
</organism>
<dbReference type="Pfam" id="PF05618">
    <property type="entry name" value="Zn_protease"/>
    <property type="match status" value="1"/>
</dbReference>
<dbReference type="PANTHER" id="PTHR38037:SF1">
    <property type="entry name" value="ATP-DEPENDENT ZINC PROTEASE DOMAIN-CONTAINING PROTEIN-RELATED"/>
    <property type="match status" value="1"/>
</dbReference>
<dbReference type="AlphaFoldDB" id="A0A0J1GI07"/>
<name>A0A0J1GI07_9GAMM</name>
<evidence type="ECO:0000259" key="1">
    <source>
        <dbReference type="Pfam" id="PF05618"/>
    </source>
</evidence>
<gene>
    <name evidence="2" type="ORF">ABT58_19195</name>
</gene>
<dbReference type="PATRIC" id="fig|754436.4.peg.4064"/>
<dbReference type="Gene3D" id="2.40.70.10">
    <property type="entry name" value="Acid Proteases"/>
    <property type="match status" value="1"/>
</dbReference>
<protein>
    <submittedName>
        <fullName evidence="2">Ribosomal protein S6 modification protein</fullName>
    </submittedName>
</protein>
<evidence type="ECO:0000313" key="3">
    <source>
        <dbReference type="Proteomes" id="UP000036426"/>
    </source>
</evidence>
<dbReference type="Proteomes" id="UP000036426">
    <property type="component" value="Unassembled WGS sequence"/>
</dbReference>
<dbReference type="OrthoDB" id="9782977at2"/>
<dbReference type="PANTHER" id="PTHR38037">
    <property type="entry name" value="ZN_PROTEASE DOMAIN-CONTAINING PROTEIN"/>
    <property type="match status" value="1"/>
</dbReference>
<dbReference type="RefSeq" id="WP_047876057.1">
    <property type="nucleotide sequence ID" value="NZ_BMYC01000006.1"/>
</dbReference>
<reference evidence="2 3" key="1">
    <citation type="submission" date="2015-05" db="EMBL/GenBank/DDBJ databases">
        <title>Photobacterium galathea sp. nov.</title>
        <authorList>
            <person name="Machado H."/>
            <person name="Gram L."/>
        </authorList>
    </citation>
    <scope>NUCLEOTIDE SEQUENCE [LARGE SCALE GENOMIC DNA]</scope>
    <source>
        <strain evidence="2 3">DSM 25995</strain>
    </source>
</reference>
<dbReference type="InterPro" id="IPR021109">
    <property type="entry name" value="Peptidase_aspartic_dom_sf"/>
</dbReference>
<keyword evidence="3" id="KW-1185">Reference proteome</keyword>
<dbReference type="EMBL" id="LDOV01000037">
    <property type="protein sequence ID" value="KLU99138.1"/>
    <property type="molecule type" value="Genomic_DNA"/>
</dbReference>
<proteinExistence type="predicted"/>